<evidence type="ECO:0000313" key="2">
    <source>
        <dbReference type="Proteomes" id="UP001178322"/>
    </source>
</evidence>
<name>A0AAX3WYX3_9BACI</name>
<dbReference type="RefSeq" id="WP_283870482.1">
    <property type="nucleotide sequence ID" value="NZ_CP126101.1"/>
</dbReference>
<proteinExistence type="predicted"/>
<accession>A0AAX3WYX3</accession>
<dbReference type="InterPro" id="IPR036249">
    <property type="entry name" value="Thioredoxin-like_sf"/>
</dbReference>
<gene>
    <name evidence="1" type="primary">ytxJ</name>
    <name evidence="1" type="ORF">QNH24_01825</name>
</gene>
<dbReference type="Pfam" id="PF11009">
    <property type="entry name" value="BrxC"/>
    <property type="match status" value="1"/>
</dbReference>
<reference evidence="1" key="1">
    <citation type="submission" date="2023-05" db="EMBL/GenBank/DDBJ databases">
        <title>Comparative genomics of Bacillaceae isolates and their secondary metabolite potential.</title>
        <authorList>
            <person name="Song L."/>
            <person name="Nielsen L.J."/>
            <person name="Mohite O."/>
            <person name="Xu X."/>
            <person name="Weber T."/>
            <person name="Kovacs A.T."/>
        </authorList>
    </citation>
    <scope>NUCLEOTIDE SEQUENCE</scope>
    <source>
        <strain evidence="1">LY1</strain>
    </source>
</reference>
<dbReference type="SUPFAM" id="SSF52833">
    <property type="entry name" value="Thioredoxin-like"/>
    <property type="match status" value="1"/>
</dbReference>
<protein>
    <submittedName>
        <fullName evidence="1">Bacillithiol system redox-active protein YtxJ</fullName>
    </submittedName>
</protein>
<dbReference type="EMBL" id="CP126101">
    <property type="protein sequence ID" value="WHY51993.1"/>
    <property type="molecule type" value="Genomic_DNA"/>
</dbReference>
<sequence length="109" mass="12721">MKRIMTKEEWKDVLQLSSHTPCLVLKYSMTCFSSISALKEFKALETMLPKYVVIVQKDREVSKMIEKELEVRHESPQFLILQGGKGVWQATHYKIKQLLLSEAISMYVK</sequence>
<dbReference type="Gene3D" id="3.40.30.10">
    <property type="entry name" value="Glutaredoxin"/>
    <property type="match status" value="1"/>
</dbReference>
<dbReference type="NCBIfam" id="TIGR04019">
    <property type="entry name" value="B_thiol_YtxJ"/>
    <property type="match status" value="1"/>
</dbReference>
<organism evidence="1 2">
    <name type="scientific">Lysinibacillus pakistanensis</name>
    <dbReference type="NCBI Taxonomy" id="759811"/>
    <lineage>
        <taxon>Bacteria</taxon>
        <taxon>Bacillati</taxon>
        <taxon>Bacillota</taxon>
        <taxon>Bacilli</taxon>
        <taxon>Bacillales</taxon>
        <taxon>Bacillaceae</taxon>
        <taxon>Lysinibacillus</taxon>
    </lineage>
</organism>
<evidence type="ECO:0000313" key="1">
    <source>
        <dbReference type="EMBL" id="WHY51993.1"/>
    </source>
</evidence>
<dbReference type="AlphaFoldDB" id="A0AAX3WYX3"/>
<dbReference type="InterPro" id="IPR022551">
    <property type="entry name" value="BrxC"/>
</dbReference>
<dbReference type="Proteomes" id="UP001178322">
    <property type="component" value="Chromosome"/>
</dbReference>